<gene>
    <name evidence="2" type="ORF">IAB19_06565</name>
</gene>
<dbReference type="AlphaFoldDB" id="A0A9D9DCX3"/>
<reference evidence="2" key="2">
    <citation type="journal article" date="2021" name="PeerJ">
        <title>Extensive microbial diversity within the chicken gut microbiome revealed by metagenomics and culture.</title>
        <authorList>
            <person name="Gilroy R."/>
            <person name="Ravi A."/>
            <person name="Getino M."/>
            <person name="Pursley I."/>
            <person name="Horton D.L."/>
            <person name="Alikhan N.F."/>
            <person name="Baker D."/>
            <person name="Gharbi K."/>
            <person name="Hall N."/>
            <person name="Watson M."/>
            <person name="Adriaenssens E.M."/>
            <person name="Foster-Nyarko E."/>
            <person name="Jarju S."/>
            <person name="Secka A."/>
            <person name="Antonio M."/>
            <person name="Oren A."/>
            <person name="Chaudhuri R.R."/>
            <person name="La Ragione R."/>
            <person name="Hildebrand F."/>
            <person name="Pallen M.J."/>
        </authorList>
    </citation>
    <scope>NUCLEOTIDE SEQUENCE</scope>
    <source>
        <strain evidence="2">17213</strain>
    </source>
</reference>
<organism evidence="2 3">
    <name type="scientific">Candidatus Avisuccinivibrio stercorigallinarum</name>
    <dbReference type="NCBI Taxonomy" id="2840704"/>
    <lineage>
        <taxon>Bacteria</taxon>
        <taxon>Pseudomonadati</taxon>
        <taxon>Pseudomonadota</taxon>
        <taxon>Gammaproteobacteria</taxon>
        <taxon>Aeromonadales</taxon>
        <taxon>Succinivibrionaceae</taxon>
        <taxon>Succinivibrionaceae incertae sedis</taxon>
        <taxon>Candidatus Avisuccinivibrio</taxon>
    </lineage>
</organism>
<evidence type="ECO:0000313" key="2">
    <source>
        <dbReference type="EMBL" id="MBO8416022.1"/>
    </source>
</evidence>
<evidence type="ECO:0000313" key="3">
    <source>
        <dbReference type="Proteomes" id="UP000823631"/>
    </source>
</evidence>
<accession>A0A9D9DCX3</accession>
<comment type="caution">
    <text evidence="2">The sequence shown here is derived from an EMBL/GenBank/DDBJ whole genome shotgun (WGS) entry which is preliminary data.</text>
</comment>
<reference evidence="2" key="1">
    <citation type="submission" date="2020-10" db="EMBL/GenBank/DDBJ databases">
        <authorList>
            <person name="Gilroy R."/>
        </authorList>
    </citation>
    <scope>NUCLEOTIDE SEQUENCE</scope>
    <source>
        <strain evidence="2">17213</strain>
    </source>
</reference>
<proteinExistence type="predicted"/>
<evidence type="ECO:0000256" key="1">
    <source>
        <dbReference type="SAM" id="Coils"/>
    </source>
</evidence>
<feature type="coiled-coil region" evidence="1">
    <location>
        <begin position="160"/>
        <end position="228"/>
    </location>
</feature>
<dbReference type="Proteomes" id="UP000823631">
    <property type="component" value="Unassembled WGS sequence"/>
</dbReference>
<dbReference type="EMBL" id="JADINH010000138">
    <property type="protein sequence ID" value="MBO8416022.1"/>
    <property type="molecule type" value="Genomic_DNA"/>
</dbReference>
<protein>
    <submittedName>
        <fullName evidence="2">Uncharacterized protein</fullName>
    </submittedName>
</protein>
<name>A0A9D9DCX3_9GAMM</name>
<sequence length="295" mass="33515">MKKPDILSVVYYTGFKRWTAPLDVVDTFEPLIEGFEPADLVSGRYFLLDVKHGEYQGGTENLCSMIIRAERAMQAVPVPLAKNKFAEYVDTFSDIIKYVNGANGAQFSEPIRNAIDSWARLYLHETVGMTYDEIERLLMDKSYIDQIRERIQAQRKKDEKRAVKRALAVADAEAEKEKQRALAEAGAEAEAEKQRALAEAAEKNQRALAEAEENKQRAVAEVKKEKDLALLRMLKDSIFSLYQCRFFHSVPEEVQKTVDNAQPKDMPALHAISDYLSGHKGDEKEFMRFAKTSLA</sequence>
<keyword evidence="1" id="KW-0175">Coiled coil</keyword>